<evidence type="ECO:0000313" key="1">
    <source>
        <dbReference type="EMBL" id="KAI9918860.1"/>
    </source>
</evidence>
<evidence type="ECO:0000313" key="2">
    <source>
        <dbReference type="Proteomes" id="UP001163321"/>
    </source>
</evidence>
<proteinExistence type="predicted"/>
<dbReference type="Proteomes" id="UP001163321">
    <property type="component" value="Chromosome 12"/>
</dbReference>
<keyword evidence="2" id="KW-1185">Reference proteome</keyword>
<organism evidence="1 2">
    <name type="scientific">Peronosclerospora sorghi</name>
    <dbReference type="NCBI Taxonomy" id="230839"/>
    <lineage>
        <taxon>Eukaryota</taxon>
        <taxon>Sar</taxon>
        <taxon>Stramenopiles</taxon>
        <taxon>Oomycota</taxon>
        <taxon>Peronosporomycetes</taxon>
        <taxon>Peronosporales</taxon>
        <taxon>Peronosporaceae</taxon>
        <taxon>Peronosclerospora</taxon>
    </lineage>
</organism>
<sequence length="70" mass="7816">MQSRDPQSCQETSDPARKSSTFSPSQSLSRYVCYVFSFICDACQLGMKIQSSQESDRAQSLINVANQTNK</sequence>
<reference evidence="1 2" key="1">
    <citation type="journal article" date="2022" name="bioRxiv">
        <title>The genome of the oomycete Peronosclerospora sorghi, a cosmopolitan pathogen of maize and sorghum, is inflated with dispersed pseudogenes.</title>
        <authorList>
            <person name="Fletcher K."/>
            <person name="Martin F."/>
            <person name="Isakeit T."/>
            <person name="Cavanaugh K."/>
            <person name="Magill C."/>
            <person name="Michelmore R."/>
        </authorList>
    </citation>
    <scope>NUCLEOTIDE SEQUENCE [LARGE SCALE GENOMIC DNA]</scope>
    <source>
        <strain evidence="1">P6</strain>
    </source>
</reference>
<gene>
    <name evidence="1" type="ORF">PsorP6_012286</name>
</gene>
<name>A0ACC0WLF2_9STRA</name>
<protein>
    <submittedName>
        <fullName evidence="1">Uncharacterized protein</fullName>
    </submittedName>
</protein>
<comment type="caution">
    <text evidence="1">The sequence shown here is derived from an EMBL/GenBank/DDBJ whole genome shotgun (WGS) entry which is preliminary data.</text>
</comment>
<accession>A0ACC0WLF2</accession>
<dbReference type="EMBL" id="CM047591">
    <property type="protein sequence ID" value="KAI9918860.1"/>
    <property type="molecule type" value="Genomic_DNA"/>
</dbReference>